<name>A0A2N0NM15_9GLOM</name>
<reference evidence="1 2" key="2">
    <citation type="submission" date="2017-09" db="EMBL/GenBank/DDBJ databases">
        <title>Extensive intraspecific genome diversity in a model arbuscular mycorrhizal fungus.</title>
        <authorList>
            <person name="Chen E.C."/>
            <person name="Morin E."/>
            <person name="Beaudet D."/>
            <person name="Noel J."/>
            <person name="Ndikumana S."/>
            <person name="Charron P."/>
            <person name="St-Onge C."/>
            <person name="Giorgi J."/>
            <person name="Grigoriev I.V."/>
            <person name="Roux C."/>
            <person name="Martin F.M."/>
            <person name="Corradi N."/>
        </authorList>
    </citation>
    <scope>NUCLEOTIDE SEQUENCE [LARGE SCALE GENOMIC DNA]</scope>
    <source>
        <strain evidence="1 2">A5</strain>
    </source>
</reference>
<dbReference type="VEuPathDB" id="FungiDB:FUN_011651"/>
<reference evidence="1 2" key="1">
    <citation type="submission" date="2016-04" db="EMBL/GenBank/DDBJ databases">
        <title>Genome analyses suggest a sexual origin of heterokaryosis in a supposedly ancient asexual fungus.</title>
        <authorList>
            <person name="Ropars J."/>
            <person name="Sedzielewska K."/>
            <person name="Noel J."/>
            <person name="Charron P."/>
            <person name="Farinelli L."/>
            <person name="Marton T."/>
            <person name="Kruger M."/>
            <person name="Pelin A."/>
            <person name="Brachmann A."/>
            <person name="Corradi N."/>
        </authorList>
    </citation>
    <scope>NUCLEOTIDE SEQUENCE [LARGE SCALE GENOMIC DNA]</scope>
    <source>
        <strain evidence="1 2">A5</strain>
    </source>
</reference>
<sequence>MYMANGNEDLSMIFQIQMKSLQYRYWISLCFAEIATEEKFLTKTYIGDTLIILGINNFRICDHEGRKKLRINHRIEGSNIRIEEILEDSYNMHKKSLQSCGVLFVEQLMKPYTNRLCRNLEFLR</sequence>
<dbReference type="Proteomes" id="UP000232722">
    <property type="component" value="Unassembled WGS sequence"/>
</dbReference>
<dbReference type="EMBL" id="LLXJ01004624">
    <property type="protein sequence ID" value="PKB95605.1"/>
    <property type="molecule type" value="Genomic_DNA"/>
</dbReference>
<proteinExistence type="predicted"/>
<dbReference type="AlphaFoldDB" id="A0A2N0NM15"/>
<accession>A0A2N0NM15</accession>
<organism evidence="1 2">
    <name type="scientific">Rhizophagus irregularis</name>
    <dbReference type="NCBI Taxonomy" id="588596"/>
    <lineage>
        <taxon>Eukaryota</taxon>
        <taxon>Fungi</taxon>
        <taxon>Fungi incertae sedis</taxon>
        <taxon>Mucoromycota</taxon>
        <taxon>Glomeromycotina</taxon>
        <taxon>Glomeromycetes</taxon>
        <taxon>Glomerales</taxon>
        <taxon>Glomeraceae</taxon>
        <taxon>Rhizophagus</taxon>
    </lineage>
</organism>
<feature type="non-terminal residue" evidence="1">
    <location>
        <position position="124"/>
    </location>
</feature>
<evidence type="ECO:0000313" key="1">
    <source>
        <dbReference type="EMBL" id="PKB95605.1"/>
    </source>
</evidence>
<comment type="caution">
    <text evidence="1">The sequence shown here is derived from an EMBL/GenBank/DDBJ whole genome shotgun (WGS) entry which is preliminary data.</text>
</comment>
<evidence type="ECO:0000313" key="2">
    <source>
        <dbReference type="Proteomes" id="UP000232722"/>
    </source>
</evidence>
<protein>
    <submittedName>
        <fullName evidence="1">Uncharacterized protein</fullName>
    </submittedName>
</protein>
<gene>
    <name evidence="1" type="ORF">RhiirA5_436404</name>
</gene>